<gene>
    <name evidence="1" type="ORF">GCM10008955_29100</name>
</gene>
<reference evidence="2" key="1">
    <citation type="journal article" date="2019" name="Int. J. Syst. Evol. Microbiol.">
        <title>The Global Catalogue of Microorganisms (GCM) 10K type strain sequencing project: providing services to taxonomists for standard genome sequencing and annotation.</title>
        <authorList>
            <consortium name="The Broad Institute Genomics Platform"/>
            <consortium name="The Broad Institute Genome Sequencing Center for Infectious Disease"/>
            <person name="Wu L."/>
            <person name="Ma J."/>
        </authorList>
    </citation>
    <scope>NUCLEOTIDE SEQUENCE [LARGE SCALE GENOMIC DNA]</scope>
    <source>
        <strain evidence="2">JCM 30331</strain>
    </source>
</reference>
<organism evidence="1 2">
    <name type="scientific">Deinococcus malanensis</name>
    <dbReference type="NCBI Taxonomy" id="1706855"/>
    <lineage>
        <taxon>Bacteria</taxon>
        <taxon>Thermotogati</taxon>
        <taxon>Deinococcota</taxon>
        <taxon>Deinococci</taxon>
        <taxon>Deinococcales</taxon>
        <taxon>Deinococcaceae</taxon>
        <taxon>Deinococcus</taxon>
    </lineage>
</organism>
<accession>A0ABQ2EYZ0</accession>
<dbReference type="RefSeq" id="WP_189010095.1">
    <property type="nucleotide sequence ID" value="NZ_BMPP01000013.1"/>
</dbReference>
<evidence type="ECO:0000313" key="2">
    <source>
        <dbReference type="Proteomes" id="UP000647587"/>
    </source>
</evidence>
<dbReference type="Proteomes" id="UP000647587">
    <property type="component" value="Unassembled WGS sequence"/>
</dbReference>
<evidence type="ECO:0000313" key="1">
    <source>
        <dbReference type="EMBL" id="GGK33270.1"/>
    </source>
</evidence>
<name>A0ABQ2EYZ0_9DEIO</name>
<comment type="caution">
    <text evidence="1">The sequence shown here is derived from an EMBL/GenBank/DDBJ whole genome shotgun (WGS) entry which is preliminary data.</text>
</comment>
<keyword evidence="2" id="KW-1185">Reference proteome</keyword>
<protein>
    <submittedName>
        <fullName evidence="1">Uncharacterized protein</fullName>
    </submittedName>
</protein>
<proteinExistence type="predicted"/>
<dbReference type="EMBL" id="BMPP01000013">
    <property type="protein sequence ID" value="GGK33270.1"/>
    <property type="molecule type" value="Genomic_DNA"/>
</dbReference>
<sequence>MTSHAPGTIDHQNQFANALKSLMVQHGIGSVRPRGPSGFLGLTLEGRFDTRDLAFKFMSPEEHQAAVRALEPQTSLPEIAQAPKGPQDMEQFVRAVGPLFDEYGVLNLKFTSGALLGFRKTGHTVDFVVEGITLTLR</sequence>